<protein>
    <submittedName>
        <fullName evidence="2">ChSh domain-containing protein</fullName>
    </submittedName>
</protein>
<dbReference type="WBParaSite" id="ACAC_0000488801-mRNA-1">
    <property type="protein sequence ID" value="ACAC_0000488801-mRNA-1"/>
    <property type="gene ID" value="ACAC_0000488801"/>
</dbReference>
<dbReference type="AlphaFoldDB" id="A0A0K0D493"/>
<dbReference type="InterPro" id="IPR016197">
    <property type="entry name" value="Chromo-like_dom_sf"/>
</dbReference>
<keyword evidence="1" id="KW-1185">Reference proteome</keyword>
<sequence>MYPSLFQLYYNLIDNIRNENENALKGISQNGRKRGRYEELELGGSFLKEYGDADIPHDETHSEMDSVDRRVATNQRLDDAKYMVCQGRKVSKVTGFSFRGPELRMKVVYADPEGNHVTNTERVPSRILRVYAPQLIIDFYERLLSLNNDSTEMPIVSGAM</sequence>
<organism evidence="1 2">
    <name type="scientific">Angiostrongylus cantonensis</name>
    <name type="common">Rat lungworm</name>
    <dbReference type="NCBI Taxonomy" id="6313"/>
    <lineage>
        <taxon>Eukaryota</taxon>
        <taxon>Metazoa</taxon>
        <taxon>Ecdysozoa</taxon>
        <taxon>Nematoda</taxon>
        <taxon>Chromadorea</taxon>
        <taxon>Rhabditida</taxon>
        <taxon>Rhabditina</taxon>
        <taxon>Rhabditomorpha</taxon>
        <taxon>Strongyloidea</taxon>
        <taxon>Metastrongylidae</taxon>
        <taxon>Angiostrongylus</taxon>
    </lineage>
</organism>
<proteinExistence type="predicted"/>
<evidence type="ECO:0000313" key="2">
    <source>
        <dbReference type="WBParaSite" id="ACAC_0000488801-mRNA-1"/>
    </source>
</evidence>
<dbReference type="Proteomes" id="UP000035642">
    <property type="component" value="Unassembled WGS sequence"/>
</dbReference>
<reference evidence="1" key="1">
    <citation type="submission" date="2012-09" db="EMBL/GenBank/DDBJ databases">
        <authorList>
            <person name="Martin A.A."/>
        </authorList>
    </citation>
    <scope>NUCLEOTIDE SEQUENCE</scope>
</reference>
<reference evidence="2" key="2">
    <citation type="submission" date="2017-02" db="UniProtKB">
        <authorList>
            <consortium name="WormBaseParasite"/>
        </authorList>
    </citation>
    <scope>IDENTIFICATION</scope>
</reference>
<name>A0A0K0D493_ANGCA</name>
<dbReference type="CDD" id="cd00034">
    <property type="entry name" value="CSD"/>
    <property type="match status" value="1"/>
</dbReference>
<dbReference type="SUPFAM" id="SSF54160">
    <property type="entry name" value="Chromo domain-like"/>
    <property type="match status" value="1"/>
</dbReference>
<evidence type="ECO:0000313" key="1">
    <source>
        <dbReference type="Proteomes" id="UP000035642"/>
    </source>
</evidence>
<dbReference type="STRING" id="6313.A0A0K0D493"/>
<accession>A0A0K0D493</accession>
<dbReference type="Gene3D" id="2.40.50.40">
    <property type="match status" value="1"/>
</dbReference>